<feature type="domain" description="RNA polymerase sigma-70 region 2" evidence="7">
    <location>
        <begin position="42"/>
        <end position="108"/>
    </location>
</feature>
<sequence length="220" mass="24533">MNIGDSAHREPPDLVGLDLSELGDDELAGAAAVGDTEAFDVLVRRVTPGLLRYMLRMVDGQQTAEDLTQETLLDAWKGLPDFAFRSSFRTWMFAIAHRKAVDYHRRRRDVPFDDERFAELEAAGPLPSDIAERSLLMDALRAELDNLPANSRAAWWLKEVEGLTLEEIGQVLRITTGSVRGHLQRSRKFLLTRLAPWNPGKPRITPTETVDDAEGGEVGA</sequence>
<keyword evidence="2" id="KW-0805">Transcription regulation</keyword>
<evidence type="ECO:0000313" key="9">
    <source>
        <dbReference type="EMBL" id="WFP23506.1"/>
    </source>
</evidence>
<dbReference type="InterPro" id="IPR039425">
    <property type="entry name" value="RNA_pol_sigma-70-like"/>
</dbReference>
<accession>A0AAX3T3M2</accession>
<dbReference type="GO" id="GO:0006352">
    <property type="term" value="P:DNA-templated transcription initiation"/>
    <property type="evidence" value="ECO:0007669"/>
    <property type="project" value="InterPro"/>
</dbReference>
<dbReference type="InterPro" id="IPR013325">
    <property type="entry name" value="RNA_pol_sigma_r2"/>
</dbReference>
<dbReference type="InterPro" id="IPR036388">
    <property type="entry name" value="WH-like_DNA-bd_sf"/>
</dbReference>
<dbReference type="CDD" id="cd06171">
    <property type="entry name" value="Sigma70_r4"/>
    <property type="match status" value="1"/>
</dbReference>
<evidence type="ECO:0000259" key="8">
    <source>
        <dbReference type="Pfam" id="PF08281"/>
    </source>
</evidence>
<organism evidence="9 10">
    <name type="scientific">Gordonia hongkongensis</name>
    <dbReference type="NCBI Taxonomy" id="1701090"/>
    <lineage>
        <taxon>Bacteria</taxon>
        <taxon>Bacillati</taxon>
        <taxon>Actinomycetota</taxon>
        <taxon>Actinomycetes</taxon>
        <taxon>Mycobacteriales</taxon>
        <taxon>Gordoniaceae</taxon>
        <taxon>Gordonia</taxon>
    </lineage>
</organism>
<keyword evidence="4" id="KW-0238">DNA-binding</keyword>
<dbReference type="Proteomes" id="UP001213504">
    <property type="component" value="Chromosome"/>
</dbReference>
<evidence type="ECO:0000256" key="5">
    <source>
        <dbReference type="ARBA" id="ARBA00023163"/>
    </source>
</evidence>
<dbReference type="EMBL" id="CP121270">
    <property type="protein sequence ID" value="WFP23506.1"/>
    <property type="molecule type" value="Genomic_DNA"/>
</dbReference>
<evidence type="ECO:0000256" key="2">
    <source>
        <dbReference type="ARBA" id="ARBA00023015"/>
    </source>
</evidence>
<dbReference type="PANTHER" id="PTHR43133">
    <property type="entry name" value="RNA POLYMERASE ECF-TYPE SIGMA FACTO"/>
    <property type="match status" value="1"/>
</dbReference>
<dbReference type="RefSeq" id="WP_165629871.1">
    <property type="nucleotide sequence ID" value="NZ_CBDRND010000049.1"/>
</dbReference>
<dbReference type="Pfam" id="PF08281">
    <property type="entry name" value="Sigma70_r4_2"/>
    <property type="match status" value="1"/>
</dbReference>
<reference evidence="9" key="1">
    <citation type="submission" date="2023-04" db="EMBL/GenBank/DDBJ databases">
        <title>Complete genome sequence of a phthalic acid esters degrading bacterial strain.</title>
        <authorList>
            <person name="Weng L."/>
            <person name="Jia Y."/>
            <person name="Ren L."/>
        </authorList>
    </citation>
    <scope>NUCLEOTIDE SEQUENCE</scope>
    <source>
        <strain evidence="9">RL-LY01</strain>
    </source>
</reference>
<dbReference type="GO" id="GO:0003677">
    <property type="term" value="F:DNA binding"/>
    <property type="evidence" value="ECO:0007669"/>
    <property type="project" value="UniProtKB-KW"/>
</dbReference>
<dbReference type="PANTHER" id="PTHR43133:SF8">
    <property type="entry name" value="RNA POLYMERASE SIGMA FACTOR HI_1459-RELATED"/>
    <property type="match status" value="1"/>
</dbReference>
<evidence type="ECO:0000256" key="4">
    <source>
        <dbReference type="ARBA" id="ARBA00023125"/>
    </source>
</evidence>
<comment type="similarity">
    <text evidence="1">Belongs to the sigma-70 factor family. ECF subfamily.</text>
</comment>
<dbReference type="NCBIfam" id="TIGR02937">
    <property type="entry name" value="sigma70-ECF"/>
    <property type="match status" value="1"/>
</dbReference>
<name>A0AAX3T3M2_9ACTN</name>
<evidence type="ECO:0000256" key="3">
    <source>
        <dbReference type="ARBA" id="ARBA00023082"/>
    </source>
</evidence>
<feature type="domain" description="RNA polymerase sigma factor 70 region 4 type 2" evidence="8">
    <location>
        <begin position="138"/>
        <end position="190"/>
    </location>
</feature>
<dbReference type="Pfam" id="PF04542">
    <property type="entry name" value="Sigma70_r2"/>
    <property type="match status" value="1"/>
</dbReference>
<dbReference type="InterPro" id="IPR013249">
    <property type="entry name" value="RNA_pol_sigma70_r4_t2"/>
</dbReference>
<dbReference type="GO" id="GO:0016987">
    <property type="term" value="F:sigma factor activity"/>
    <property type="evidence" value="ECO:0007669"/>
    <property type="project" value="UniProtKB-KW"/>
</dbReference>
<dbReference type="Gene3D" id="1.10.1740.10">
    <property type="match status" value="1"/>
</dbReference>
<dbReference type="InterPro" id="IPR007627">
    <property type="entry name" value="RNA_pol_sigma70_r2"/>
</dbReference>
<keyword evidence="3" id="KW-0731">Sigma factor</keyword>
<evidence type="ECO:0000313" key="10">
    <source>
        <dbReference type="Proteomes" id="UP001213504"/>
    </source>
</evidence>
<evidence type="ECO:0000256" key="6">
    <source>
        <dbReference type="SAM" id="MobiDB-lite"/>
    </source>
</evidence>
<gene>
    <name evidence="9" type="ORF">P9A14_15225</name>
</gene>
<dbReference type="AlphaFoldDB" id="A0AAX3T3M2"/>
<evidence type="ECO:0000259" key="7">
    <source>
        <dbReference type="Pfam" id="PF04542"/>
    </source>
</evidence>
<dbReference type="InterPro" id="IPR013324">
    <property type="entry name" value="RNA_pol_sigma_r3/r4-like"/>
</dbReference>
<proteinExistence type="inferred from homology"/>
<dbReference type="Gene3D" id="1.10.10.10">
    <property type="entry name" value="Winged helix-like DNA-binding domain superfamily/Winged helix DNA-binding domain"/>
    <property type="match status" value="1"/>
</dbReference>
<feature type="region of interest" description="Disordered" evidence="6">
    <location>
        <begin position="200"/>
        <end position="220"/>
    </location>
</feature>
<dbReference type="InterPro" id="IPR014284">
    <property type="entry name" value="RNA_pol_sigma-70_dom"/>
</dbReference>
<protein>
    <submittedName>
        <fullName evidence="9">Sigma-70 family RNA polymerase sigma factor</fullName>
    </submittedName>
</protein>
<feature type="compositionally biased region" description="Acidic residues" evidence="6">
    <location>
        <begin position="209"/>
        <end position="220"/>
    </location>
</feature>
<dbReference type="SUPFAM" id="SSF88659">
    <property type="entry name" value="Sigma3 and sigma4 domains of RNA polymerase sigma factors"/>
    <property type="match status" value="1"/>
</dbReference>
<keyword evidence="5" id="KW-0804">Transcription</keyword>
<evidence type="ECO:0000256" key="1">
    <source>
        <dbReference type="ARBA" id="ARBA00010641"/>
    </source>
</evidence>
<dbReference type="SUPFAM" id="SSF88946">
    <property type="entry name" value="Sigma2 domain of RNA polymerase sigma factors"/>
    <property type="match status" value="1"/>
</dbReference>